<evidence type="ECO:0000256" key="4">
    <source>
        <dbReference type="ARBA" id="ARBA00022692"/>
    </source>
</evidence>
<evidence type="ECO:0000256" key="2">
    <source>
        <dbReference type="ARBA" id="ARBA00007965"/>
    </source>
</evidence>
<dbReference type="InterPro" id="IPR002259">
    <property type="entry name" value="Eqnu_transpt"/>
</dbReference>
<proteinExistence type="inferred from homology"/>
<comment type="caution">
    <text evidence="8">The sequence shown here is derived from an EMBL/GenBank/DDBJ whole genome shotgun (WGS) entry which is preliminary data.</text>
</comment>
<keyword evidence="4 7" id="KW-0812">Transmembrane</keyword>
<evidence type="ECO:0000256" key="7">
    <source>
        <dbReference type="SAM" id="Phobius"/>
    </source>
</evidence>
<feature type="non-terminal residue" evidence="8">
    <location>
        <position position="195"/>
    </location>
</feature>
<gene>
    <name evidence="8" type="ORF">KI387_018079</name>
</gene>
<reference evidence="8 9" key="1">
    <citation type="journal article" date="2021" name="Nat. Plants">
        <title>The Taxus genome provides insights into paclitaxel biosynthesis.</title>
        <authorList>
            <person name="Xiong X."/>
            <person name="Gou J."/>
            <person name="Liao Q."/>
            <person name="Li Y."/>
            <person name="Zhou Q."/>
            <person name="Bi G."/>
            <person name="Li C."/>
            <person name="Du R."/>
            <person name="Wang X."/>
            <person name="Sun T."/>
            <person name="Guo L."/>
            <person name="Liang H."/>
            <person name="Lu P."/>
            <person name="Wu Y."/>
            <person name="Zhang Z."/>
            <person name="Ro D.K."/>
            <person name="Shang Y."/>
            <person name="Huang S."/>
            <person name="Yan J."/>
        </authorList>
    </citation>
    <scope>NUCLEOTIDE SEQUENCE [LARGE SCALE GENOMIC DNA]</scope>
    <source>
        <strain evidence="8">Ta-2019</strain>
    </source>
</reference>
<keyword evidence="5 7" id="KW-1133">Transmembrane helix</keyword>
<dbReference type="GO" id="GO:0005886">
    <property type="term" value="C:plasma membrane"/>
    <property type="evidence" value="ECO:0007669"/>
    <property type="project" value="TreeGrafter"/>
</dbReference>
<dbReference type="PANTHER" id="PTHR10332:SF30">
    <property type="entry name" value="EQUILIBRATIVE NUCLEOTIDE TRANSPORTER 2"/>
    <property type="match status" value="1"/>
</dbReference>
<feature type="transmembrane region" description="Helical" evidence="7">
    <location>
        <begin position="84"/>
        <end position="105"/>
    </location>
</feature>
<dbReference type="AlphaFoldDB" id="A0AA38GKK2"/>
<accession>A0AA38GKK2</accession>
<keyword evidence="3" id="KW-0813">Transport</keyword>
<dbReference type="EMBL" id="JAHRHJ020000003">
    <property type="protein sequence ID" value="KAH9323440.1"/>
    <property type="molecule type" value="Genomic_DNA"/>
</dbReference>
<dbReference type="Pfam" id="PF01733">
    <property type="entry name" value="Nucleoside_tran"/>
    <property type="match status" value="1"/>
</dbReference>
<feature type="transmembrane region" description="Helical" evidence="7">
    <location>
        <begin position="12"/>
        <end position="31"/>
    </location>
</feature>
<feature type="non-terminal residue" evidence="8">
    <location>
        <position position="1"/>
    </location>
</feature>
<name>A0AA38GKK2_TAXCH</name>
<organism evidence="8 9">
    <name type="scientific">Taxus chinensis</name>
    <name type="common">Chinese yew</name>
    <name type="synonym">Taxus wallichiana var. chinensis</name>
    <dbReference type="NCBI Taxonomy" id="29808"/>
    <lineage>
        <taxon>Eukaryota</taxon>
        <taxon>Viridiplantae</taxon>
        <taxon>Streptophyta</taxon>
        <taxon>Embryophyta</taxon>
        <taxon>Tracheophyta</taxon>
        <taxon>Spermatophyta</taxon>
        <taxon>Pinopsida</taxon>
        <taxon>Pinidae</taxon>
        <taxon>Conifers II</taxon>
        <taxon>Cupressales</taxon>
        <taxon>Taxaceae</taxon>
        <taxon>Taxus</taxon>
    </lineage>
</organism>
<protein>
    <submittedName>
        <fullName evidence="8">Uncharacterized protein</fullName>
    </submittedName>
</protein>
<evidence type="ECO:0000313" key="9">
    <source>
        <dbReference type="Proteomes" id="UP000824469"/>
    </source>
</evidence>
<evidence type="ECO:0000256" key="5">
    <source>
        <dbReference type="ARBA" id="ARBA00022989"/>
    </source>
</evidence>
<sequence length="195" mass="21238">WTLQTSGHGHGGFFFGICITSAFYGIADLLVQGGMIGELSFMQAEFIQSFISGSAASGVIASGLRFITKAVFQKSKDGLHKGALMFYSISTSFELSCLLLYAFIFPRLQIVKYYRSKAAFEGSKTVGADLSAGGITLTSHTQDITKGKIPERLHNKQLLWQNIDYAVDLFLIYALTLSIIPGFLSEDTGKHELGS</sequence>
<keyword evidence="9" id="KW-1185">Reference proteome</keyword>
<dbReference type="OMA" id="FGICITS"/>
<evidence type="ECO:0000313" key="8">
    <source>
        <dbReference type="EMBL" id="KAH9323440.1"/>
    </source>
</evidence>
<keyword evidence="6 7" id="KW-0472">Membrane</keyword>
<dbReference type="Proteomes" id="UP000824469">
    <property type="component" value="Unassembled WGS sequence"/>
</dbReference>
<evidence type="ECO:0000256" key="6">
    <source>
        <dbReference type="ARBA" id="ARBA00023136"/>
    </source>
</evidence>
<feature type="transmembrane region" description="Helical" evidence="7">
    <location>
        <begin position="43"/>
        <end position="64"/>
    </location>
</feature>
<dbReference type="PANTHER" id="PTHR10332">
    <property type="entry name" value="EQUILIBRATIVE NUCLEOSIDE TRANSPORTER"/>
    <property type="match status" value="1"/>
</dbReference>
<dbReference type="GO" id="GO:0005337">
    <property type="term" value="F:nucleoside transmembrane transporter activity"/>
    <property type="evidence" value="ECO:0007669"/>
    <property type="project" value="InterPro"/>
</dbReference>
<feature type="transmembrane region" description="Helical" evidence="7">
    <location>
        <begin position="165"/>
        <end position="184"/>
    </location>
</feature>
<comment type="similarity">
    <text evidence="2">Belongs to the SLC29A/ENT transporter (TC 2.A.57) family.</text>
</comment>
<evidence type="ECO:0000256" key="1">
    <source>
        <dbReference type="ARBA" id="ARBA00004141"/>
    </source>
</evidence>
<comment type="subcellular location">
    <subcellularLocation>
        <location evidence="1">Membrane</location>
        <topology evidence="1">Multi-pass membrane protein</topology>
    </subcellularLocation>
</comment>
<evidence type="ECO:0000256" key="3">
    <source>
        <dbReference type="ARBA" id="ARBA00022448"/>
    </source>
</evidence>